<reference evidence="9 10" key="1">
    <citation type="submission" date="2018-06" db="EMBL/GenBank/DDBJ databases">
        <title>Complete Genome Sequence of Desulfobacter hydrogenophilus (DSM3380).</title>
        <authorList>
            <person name="Marietou A."/>
            <person name="Schreiber L."/>
            <person name="Marshall I."/>
            <person name="Jorgensen B."/>
        </authorList>
    </citation>
    <scope>NUCLEOTIDE SEQUENCE [LARGE SCALE GENOMIC DNA]</scope>
    <source>
        <strain evidence="9 10">DSM 3380</strain>
    </source>
</reference>
<dbReference type="RefSeq" id="WP_111960032.1">
    <property type="nucleotide sequence ID" value="NZ_CP036313.1"/>
</dbReference>
<proteinExistence type="inferred from homology"/>
<reference evidence="8 11" key="2">
    <citation type="submission" date="2019-02" db="EMBL/GenBank/DDBJ databases">
        <title>Complete genome sequence of Desulfobacter hydrogenophilus AcRS1.</title>
        <authorList>
            <person name="Marietou A."/>
            <person name="Lund M.B."/>
            <person name="Marshall I.P.G."/>
            <person name="Schreiber L."/>
            <person name="Jorgensen B."/>
        </authorList>
    </citation>
    <scope>NUCLEOTIDE SEQUENCE [LARGE SCALE GENOMIC DNA]</scope>
    <source>
        <strain evidence="8 11">AcRS1</strain>
    </source>
</reference>
<evidence type="ECO:0000313" key="8">
    <source>
        <dbReference type="EMBL" id="QBH14468.1"/>
    </source>
</evidence>
<keyword evidence="4" id="KW-0233">DNA recombination</keyword>
<accession>A0A328F982</accession>
<dbReference type="SUPFAM" id="SSF53041">
    <property type="entry name" value="Resolvase-like"/>
    <property type="match status" value="1"/>
</dbReference>
<dbReference type="Pfam" id="PF00239">
    <property type="entry name" value="Resolvase"/>
    <property type="match status" value="1"/>
</dbReference>
<dbReference type="SMART" id="SM00857">
    <property type="entry name" value="Resolvase"/>
    <property type="match status" value="1"/>
</dbReference>
<dbReference type="GO" id="GO:0000150">
    <property type="term" value="F:DNA strand exchange activity"/>
    <property type="evidence" value="ECO:0007669"/>
    <property type="project" value="InterPro"/>
</dbReference>
<dbReference type="InterPro" id="IPR006120">
    <property type="entry name" value="Resolvase_HTH_dom"/>
</dbReference>
<dbReference type="GO" id="GO:0003677">
    <property type="term" value="F:DNA binding"/>
    <property type="evidence" value="ECO:0007669"/>
    <property type="project" value="UniProtKB-KW"/>
</dbReference>
<dbReference type="Proteomes" id="UP000293902">
    <property type="component" value="Chromosome"/>
</dbReference>
<dbReference type="Gene3D" id="3.40.50.1390">
    <property type="entry name" value="Resolvase, N-terminal catalytic domain"/>
    <property type="match status" value="1"/>
</dbReference>
<keyword evidence="11" id="KW-1185">Reference proteome</keyword>
<protein>
    <submittedName>
        <fullName evidence="9">Recombinase family protein</fullName>
    </submittedName>
</protein>
<dbReference type="InterPro" id="IPR036162">
    <property type="entry name" value="Resolvase-like_N_sf"/>
</dbReference>
<comment type="similarity">
    <text evidence="1">Belongs to the site-specific recombinase resolvase family.</text>
</comment>
<organism evidence="9 10">
    <name type="scientific">Desulfobacter hydrogenophilus</name>
    <dbReference type="NCBI Taxonomy" id="2291"/>
    <lineage>
        <taxon>Bacteria</taxon>
        <taxon>Pseudomonadati</taxon>
        <taxon>Thermodesulfobacteriota</taxon>
        <taxon>Desulfobacteria</taxon>
        <taxon>Desulfobacterales</taxon>
        <taxon>Desulfobacteraceae</taxon>
        <taxon>Desulfobacter</taxon>
    </lineage>
</organism>
<dbReference type="InterPro" id="IPR006119">
    <property type="entry name" value="Resolv_N"/>
</dbReference>
<dbReference type="Gene3D" id="1.10.10.60">
    <property type="entry name" value="Homeodomain-like"/>
    <property type="match status" value="1"/>
</dbReference>
<evidence type="ECO:0000256" key="3">
    <source>
        <dbReference type="ARBA" id="ARBA00023125"/>
    </source>
</evidence>
<dbReference type="SUPFAM" id="SSF46689">
    <property type="entry name" value="Homeodomain-like"/>
    <property type="match status" value="1"/>
</dbReference>
<keyword evidence="3" id="KW-0238">DNA-binding</keyword>
<gene>
    <name evidence="9" type="ORF">DO021_20180</name>
    <name evidence="8" type="ORF">EYB58_16970</name>
</gene>
<dbReference type="EMBL" id="QLNI01000057">
    <property type="protein sequence ID" value="RAM00210.1"/>
    <property type="molecule type" value="Genomic_DNA"/>
</dbReference>
<dbReference type="PROSITE" id="PS51736">
    <property type="entry name" value="RECOMBINASES_3"/>
    <property type="match status" value="1"/>
</dbReference>
<dbReference type="GO" id="GO:0015074">
    <property type="term" value="P:DNA integration"/>
    <property type="evidence" value="ECO:0007669"/>
    <property type="project" value="UniProtKB-KW"/>
</dbReference>
<dbReference type="InterPro" id="IPR006118">
    <property type="entry name" value="Recombinase_CS"/>
</dbReference>
<evidence type="ECO:0000259" key="7">
    <source>
        <dbReference type="PROSITE" id="PS51736"/>
    </source>
</evidence>
<sequence length="201" mass="22510">MAEVGYIRVSSIDQNTDRQLGGIPLDKTFVDKASGKETNRPAFKTCLEYLRGGDRLHVHSMDRLARNLADLQNTVEGLTGQGIKVKFHKEGLEFTGEDSPMSKLLMQMMEAVAEFERSLIRERQAEGIKKALAKGVKFGRRPKLDATQERKVVALVESGQEKTAVAKKFGISRDTVYRIMRDRKAGKILGPFEVQSELVEV</sequence>
<dbReference type="InterPro" id="IPR009057">
    <property type="entry name" value="Homeodomain-like_sf"/>
</dbReference>
<keyword evidence="2" id="KW-0229">DNA integration</keyword>
<dbReference type="CDD" id="cd03768">
    <property type="entry name" value="SR_ResInv"/>
    <property type="match status" value="1"/>
</dbReference>
<dbReference type="PANTHER" id="PTHR30461">
    <property type="entry name" value="DNA-INVERTASE FROM LAMBDOID PROPHAGE"/>
    <property type="match status" value="1"/>
</dbReference>
<evidence type="ECO:0000256" key="2">
    <source>
        <dbReference type="ARBA" id="ARBA00022908"/>
    </source>
</evidence>
<evidence type="ECO:0000256" key="4">
    <source>
        <dbReference type="ARBA" id="ARBA00023172"/>
    </source>
</evidence>
<evidence type="ECO:0000256" key="5">
    <source>
        <dbReference type="PIRSR" id="PIRSR606118-50"/>
    </source>
</evidence>
<dbReference type="EMBL" id="CP036313">
    <property type="protein sequence ID" value="QBH14468.1"/>
    <property type="molecule type" value="Genomic_DNA"/>
</dbReference>
<dbReference type="Proteomes" id="UP000248798">
    <property type="component" value="Unassembled WGS sequence"/>
</dbReference>
<feature type="domain" description="Resolvase/invertase-type recombinase catalytic" evidence="7">
    <location>
        <begin position="2"/>
        <end position="135"/>
    </location>
</feature>
<dbReference type="CDD" id="cd00569">
    <property type="entry name" value="HTH_Hin_like"/>
    <property type="match status" value="1"/>
</dbReference>
<dbReference type="PROSITE" id="PS00397">
    <property type="entry name" value="RECOMBINASES_1"/>
    <property type="match status" value="1"/>
</dbReference>
<evidence type="ECO:0000313" key="9">
    <source>
        <dbReference type="EMBL" id="RAM00210.1"/>
    </source>
</evidence>
<evidence type="ECO:0000256" key="1">
    <source>
        <dbReference type="ARBA" id="ARBA00009913"/>
    </source>
</evidence>
<evidence type="ECO:0000313" key="11">
    <source>
        <dbReference type="Proteomes" id="UP000293902"/>
    </source>
</evidence>
<dbReference type="AlphaFoldDB" id="A0A328F982"/>
<dbReference type="Pfam" id="PF02796">
    <property type="entry name" value="HTH_7"/>
    <property type="match status" value="1"/>
</dbReference>
<dbReference type="PANTHER" id="PTHR30461:SF26">
    <property type="entry name" value="RESOLVASE HOMOLOG YNEB"/>
    <property type="match status" value="1"/>
</dbReference>
<evidence type="ECO:0000256" key="6">
    <source>
        <dbReference type="PROSITE-ProRule" id="PRU10137"/>
    </source>
</evidence>
<dbReference type="OrthoDB" id="114045at2"/>
<name>A0A328F982_9BACT</name>
<feature type="active site" description="O-(5'-phospho-DNA)-serine intermediate" evidence="5 6">
    <location>
        <position position="10"/>
    </location>
</feature>
<dbReference type="InterPro" id="IPR050639">
    <property type="entry name" value="SSR_resolvase"/>
</dbReference>
<evidence type="ECO:0000313" key="10">
    <source>
        <dbReference type="Proteomes" id="UP000248798"/>
    </source>
</evidence>